<dbReference type="GO" id="GO:0015087">
    <property type="term" value="F:cobalt ion transmembrane transporter activity"/>
    <property type="evidence" value="ECO:0007669"/>
    <property type="project" value="UniProtKB-ARBA"/>
</dbReference>
<sequence>MIGLEDITYSYRTGEYRALDHISLTFRRGEWVSIIGHNGSGKSTLVKILMGILNDYEGTITVDGEVLDDENRAELRKKFAIVFQNPDNQFVGATVEDDVAFGLENNGIEREEMVRRTEEALKAVNMLEFREHEPSRLSGGQKQRVAIAGALAMAPEVLILDEATSMIDPEGRQEVLDILRTIHHQGKTTLVFITHDLSEIEESDHAVIMKDGRVISEGTVEEIYQDADALMASRLVLPFHMKLSKQLLDGSFMSYVELVERL</sequence>
<dbReference type="GO" id="GO:0042626">
    <property type="term" value="F:ATPase-coupled transmembrane transporter activity"/>
    <property type="evidence" value="ECO:0007669"/>
    <property type="project" value="TreeGrafter"/>
</dbReference>
<evidence type="ECO:0000256" key="3">
    <source>
        <dbReference type="ARBA" id="ARBA00022448"/>
    </source>
</evidence>
<dbReference type="GeneID" id="77844702"/>
<dbReference type="PROSITE" id="PS50893">
    <property type="entry name" value="ABC_TRANSPORTER_2"/>
    <property type="match status" value="1"/>
</dbReference>
<comment type="subcellular location">
    <subcellularLocation>
        <location evidence="1">Cell membrane</location>
        <topology evidence="1">Peripheral membrane protein</topology>
    </subcellularLocation>
</comment>
<dbReference type="EMBL" id="JABEVU030000001">
    <property type="protein sequence ID" value="MDB0579937.1"/>
    <property type="molecule type" value="Genomic_DNA"/>
</dbReference>
<dbReference type="Proteomes" id="UP000031546">
    <property type="component" value="Unassembled WGS sequence"/>
</dbReference>
<accession>A0A0C2E7C4</accession>
<dbReference type="STRING" id="45670.SN16_03985"/>
<dbReference type="Pfam" id="PF00005">
    <property type="entry name" value="ABC_tran"/>
    <property type="match status" value="1"/>
</dbReference>
<proteinExistence type="inferred from homology"/>
<dbReference type="EMBL" id="JXII01000003">
    <property type="protein sequence ID" value="KIH71207.1"/>
    <property type="molecule type" value="Genomic_DNA"/>
</dbReference>
<dbReference type="NCBIfam" id="TIGR04520">
    <property type="entry name" value="ECF_ATPase_1"/>
    <property type="match status" value="1"/>
</dbReference>
<dbReference type="SMART" id="SM00382">
    <property type="entry name" value="AAA"/>
    <property type="match status" value="1"/>
</dbReference>
<evidence type="ECO:0000256" key="6">
    <source>
        <dbReference type="ARBA" id="ARBA00022840"/>
    </source>
</evidence>
<dbReference type="InterPro" id="IPR027417">
    <property type="entry name" value="P-loop_NTPase"/>
</dbReference>
<keyword evidence="3" id="KW-0813">Transport</keyword>
<dbReference type="FunFam" id="3.40.50.300:FF:000224">
    <property type="entry name" value="Energy-coupling factor transporter ATP-binding protein EcfA"/>
    <property type="match status" value="1"/>
</dbReference>
<comment type="caution">
    <text evidence="10">The sequence shown here is derived from an EMBL/GenBank/DDBJ whole genome shotgun (WGS) entry which is preliminary data.</text>
</comment>
<dbReference type="PANTHER" id="PTHR43553">
    <property type="entry name" value="HEAVY METAL TRANSPORTER"/>
    <property type="match status" value="1"/>
</dbReference>
<evidence type="ECO:0000256" key="5">
    <source>
        <dbReference type="ARBA" id="ARBA00022741"/>
    </source>
</evidence>
<dbReference type="InterPro" id="IPR015856">
    <property type="entry name" value="ABC_transpr_CbiO/EcfA_su"/>
</dbReference>
<reference evidence="13" key="2">
    <citation type="submission" date="2020-04" db="EMBL/GenBank/DDBJ databases">
        <title>Genome analysis and biological profiling of marine Cellulosimicrobium funkei MOSEL-ME6.</title>
        <authorList>
            <person name="Tanveer F."/>
            <person name="Xie Y."/>
            <person name="Shinwari Z.K."/>
        </authorList>
    </citation>
    <scope>NUCLEOTIDE SEQUENCE [LARGE SCALE GENOMIC DNA]</scope>
    <source>
        <strain evidence="13">MOSEL-ME25</strain>
    </source>
</reference>
<evidence type="ECO:0000256" key="2">
    <source>
        <dbReference type="ARBA" id="ARBA00005417"/>
    </source>
</evidence>
<evidence type="ECO:0000313" key="13">
    <source>
        <dbReference type="Proteomes" id="UP000527860"/>
    </source>
</evidence>
<reference evidence="10 12" key="1">
    <citation type="submission" date="2015-01" db="EMBL/GenBank/DDBJ databases">
        <title>Genome sequences of high lactate-tolerant strain Salinicoccus roseus W12 with industrial interest.</title>
        <authorList>
            <person name="Wang H."/>
            <person name="Yu B."/>
        </authorList>
    </citation>
    <scope>NUCLEOTIDE SEQUENCE [LARGE SCALE GENOMIC DNA]</scope>
    <source>
        <strain evidence="10 12">W12</strain>
    </source>
</reference>
<dbReference type="InterPro" id="IPR017871">
    <property type="entry name" value="ABC_transporter-like_CS"/>
</dbReference>
<keyword evidence="13" id="KW-1185">Reference proteome</keyword>
<dbReference type="CDD" id="cd03225">
    <property type="entry name" value="ABC_cobalt_CbiO_domain1"/>
    <property type="match status" value="1"/>
</dbReference>
<evidence type="ECO:0000259" key="9">
    <source>
        <dbReference type="PROSITE" id="PS50893"/>
    </source>
</evidence>
<dbReference type="PROSITE" id="PS00211">
    <property type="entry name" value="ABC_TRANSPORTER_1"/>
    <property type="match status" value="1"/>
</dbReference>
<dbReference type="Gene3D" id="3.40.50.300">
    <property type="entry name" value="P-loop containing nucleotide triphosphate hydrolases"/>
    <property type="match status" value="1"/>
</dbReference>
<evidence type="ECO:0000313" key="12">
    <source>
        <dbReference type="Proteomes" id="UP000031546"/>
    </source>
</evidence>
<feature type="domain" description="ABC transporter" evidence="9">
    <location>
        <begin position="2"/>
        <end position="236"/>
    </location>
</feature>
<dbReference type="InterPro" id="IPR003593">
    <property type="entry name" value="AAA+_ATPase"/>
</dbReference>
<reference evidence="11 13" key="4">
    <citation type="submission" date="2022-12" db="EMBL/GenBank/DDBJ databases">
        <title>Genome analysis and biological profiling of marine Salinicoccus roseus MOSEL-ME25.</title>
        <authorList>
            <person name="Mirza F.T."/>
            <person name="Xie Y."/>
            <person name="Shinwari Z.K."/>
        </authorList>
    </citation>
    <scope>NUCLEOTIDE SEQUENCE [LARGE SCALE GENOMIC DNA]</scope>
    <source>
        <strain evidence="11 13">MOSEL-ME25</strain>
    </source>
</reference>
<dbReference type="GO" id="GO:0005524">
    <property type="term" value="F:ATP binding"/>
    <property type="evidence" value="ECO:0007669"/>
    <property type="project" value="UniProtKB-KW"/>
</dbReference>
<keyword evidence="8" id="KW-0472">Membrane</keyword>
<dbReference type="InterPro" id="IPR030947">
    <property type="entry name" value="EcfA_1"/>
</dbReference>
<keyword evidence="6 10" id="KW-0067">ATP-binding</keyword>
<protein>
    <submittedName>
        <fullName evidence="10">Cobalt transporter ATP-binding subunit</fullName>
    </submittedName>
    <submittedName>
        <fullName evidence="11">Energy-coupling factor transporter ATPase</fullName>
    </submittedName>
</protein>
<keyword evidence="4" id="KW-1003">Cell membrane</keyword>
<evidence type="ECO:0000256" key="1">
    <source>
        <dbReference type="ARBA" id="ARBA00004202"/>
    </source>
</evidence>
<dbReference type="InterPro" id="IPR050095">
    <property type="entry name" value="ECF_ABC_transporter_ATP-bd"/>
</dbReference>
<dbReference type="InterPro" id="IPR003439">
    <property type="entry name" value="ABC_transporter-like_ATP-bd"/>
</dbReference>
<keyword evidence="5" id="KW-0547">Nucleotide-binding</keyword>
<reference evidence="11" key="3">
    <citation type="submission" date="2020-04" db="EMBL/GenBank/DDBJ databases">
        <authorList>
            <person name="Tanveer F."/>
            <person name="Xie Y."/>
            <person name="Shinwari Z.K."/>
        </authorList>
    </citation>
    <scope>NUCLEOTIDE SEQUENCE</scope>
    <source>
        <strain evidence="11">MOSEL-ME25</strain>
    </source>
</reference>
<name>A0A0C2E7C4_9STAP</name>
<dbReference type="NCBIfam" id="NF010167">
    <property type="entry name" value="PRK13648.1"/>
    <property type="match status" value="1"/>
</dbReference>
<dbReference type="RefSeq" id="WP_040105329.1">
    <property type="nucleotide sequence ID" value="NZ_JABEVU030000001.1"/>
</dbReference>
<dbReference type="OrthoDB" id="9784332at2"/>
<evidence type="ECO:0000256" key="4">
    <source>
        <dbReference type="ARBA" id="ARBA00022475"/>
    </source>
</evidence>
<comment type="similarity">
    <text evidence="2">Belongs to the ABC transporter superfamily.</text>
</comment>
<keyword evidence="7" id="KW-1278">Translocase</keyword>
<dbReference type="Proteomes" id="UP000527860">
    <property type="component" value="Unassembled WGS sequence"/>
</dbReference>
<dbReference type="SUPFAM" id="SSF52540">
    <property type="entry name" value="P-loop containing nucleoside triphosphate hydrolases"/>
    <property type="match status" value="1"/>
</dbReference>
<dbReference type="GO" id="GO:0043190">
    <property type="term" value="C:ATP-binding cassette (ABC) transporter complex"/>
    <property type="evidence" value="ECO:0007669"/>
    <property type="project" value="TreeGrafter"/>
</dbReference>
<gene>
    <name evidence="10" type="primary">cbiO</name>
    <name evidence="11" type="ORF">F7P68_0005310</name>
    <name evidence="10" type="ORF">SN16_03985</name>
</gene>
<evidence type="ECO:0000313" key="11">
    <source>
        <dbReference type="EMBL" id="MDB0579937.1"/>
    </source>
</evidence>
<evidence type="ECO:0000313" key="10">
    <source>
        <dbReference type="EMBL" id="KIH71207.1"/>
    </source>
</evidence>
<dbReference type="PANTHER" id="PTHR43553:SF24">
    <property type="entry name" value="ENERGY-COUPLING FACTOR TRANSPORTER ATP-BINDING PROTEIN ECFA1"/>
    <property type="match status" value="1"/>
</dbReference>
<dbReference type="AlphaFoldDB" id="A0A0C2E7C4"/>
<dbReference type="GO" id="GO:0016887">
    <property type="term" value="F:ATP hydrolysis activity"/>
    <property type="evidence" value="ECO:0007669"/>
    <property type="project" value="InterPro"/>
</dbReference>
<evidence type="ECO:0000256" key="7">
    <source>
        <dbReference type="ARBA" id="ARBA00022967"/>
    </source>
</evidence>
<evidence type="ECO:0000256" key="8">
    <source>
        <dbReference type="ARBA" id="ARBA00023136"/>
    </source>
</evidence>
<organism evidence="10 12">
    <name type="scientific">Salinicoccus roseus</name>
    <dbReference type="NCBI Taxonomy" id="45670"/>
    <lineage>
        <taxon>Bacteria</taxon>
        <taxon>Bacillati</taxon>
        <taxon>Bacillota</taxon>
        <taxon>Bacilli</taxon>
        <taxon>Bacillales</taxon>
        <taxon>Staphylococcaceae</taxon>
        <taxon>Salinicoccus</taxon>
    </lineage>
</organism>